<evidence type="ECO:0000313" key="2">
    <source>
        <dbReference type="Proteomes" id="UP000694843"/>
    </source>
</evidence>
<feature type="compositionally biased region" description="Basic and acidic residues" evidence="1">
    <location>
        <begin position="89"/>
        <end position="105"/>
    </location>
</feature>
<dbReference type="OrthoDB" id="6270916at2759"/>
<gene>
    <name evidence="3" type="primary">LOC108680449</name>
</gene>
<dbReference type="Proteomes" id="UP000694843">
    <property type="component" value="Unplaced"/>
</dbReference>
<feature type="compositionally biased region" description="Polar residues" evidence="1">
    <location>
        <begin position="107"/>
        <end position="116"/>
    </location>
</feature>
<feature type="compositionally biased region" description="Low complexity" evidence="1">
    <location>
        <begin position="465"/>
        <end position="494"/>
    </location>
</feature>
<feature type="region of interest" description="Disordered" evidence="1">
    <location>
        <begin position="245"/>
        <end position="290"/>
    </location>
</feature>
<protein>
    <submittedName>
        <fullName evidence="3">Uncharacterized protein LOC108680449</fullName>
    </submittedName>
</protein>
<dbReference type="RefSeq" id="XP_018024758.1">
    <property type="nucleotide sequence ID" value="XM_018169269.1"/>
</dbReference>
<organism evidence="2 3">
    <name type="scientific">Hyalella azteca</name>
    <name type="common">Amphipod</name>
    <dbReference type="NCBI Taxonomy" id="294128"/>
    <lineage>
        <taxon>Eukaryota</taxon>
        <taxon>Metazoa</taxon>
        <taxon>Ecdysozoa</taxon>
        <taxon>Arthropoda</taxon>
        <taxon>Crustacea</taxon>
        <taxon>Multicrustacea</taxon>
        <taxon>Malacostraca</taxon>
        <taxon>Eumalacostraca</taxon>
        <taxon>Peracarida</taxon>
        <taxon>Amphipoda</taxon>
        <taxon>Senticaudata</taxon>
        <taxon>Talitrida</taxon>
        <taxon>Talitroidea</taxon>
        <taxon>Hyalellidae</taxon>
        <taxon>Hyalella</taxon>
    </lineage>
</organism>
<proteinExistence type="predicted"/>
<sequence length="530" mass="57095">MSSLKEALGRRALVQTHVSSSTPKSSGSSQRSSTSYWLSSSTSTDSSSDFNISRAATKLAFEICIEEDPEAWEGSGETAELRQVISDGQKPERKLCETPSVEDKSTGPLSPRQTTDLQAVSHGKAVLPYLGKDKTTVVNYRVSVDKRDAETVQSVSSFSPAVHKVQDLRQPTYSLWMLQPTIRKAWLTSTLTILYKFDCDESYLKGQVVSLVLITLNTLDRHYHRCRVDHTTAVTTSSIHYPRETSLGSLGGDVDTVDEGGDRSPTAGIGAPAAGDETTPLPPSEGSRGDAPELVLTQVLSPEEGETYAPVVATIVTGQDGCAKVQLNASFSEEAQEDSAPEDIWYDADCLKTLPDEGELKAETCSTEDVQFAVAKEISAPTPHVRDSSTAVTSVMASQIQAFDDSFTVKIHNAELADDDDSGLQRLSEQALQGLRRETPGDGDETMSSLKEALGRRALVQTHVSSSTPKSSGSSQRSSTSYWLSSSTSTDSSSDFNISRAATKLAFEICIEEDSEAWEASGESNNICGQ</sequence>
<feature type="region of interest" description="Disordered" evidence="1">
    <location>
        <begin position="71"/>
        <end position="116"/>
    </location>
</feature>
<feature type="region of interest" description="Disordered" evidence="1">
    <location>
        <begin position="1"/>
        <end position="49"/>
    </location>
</feature>
<evidence type="ECO:0000256" key="1">
    <source>
        <dbReference type="SAM" id="MobiDB-lite"/>
    </source>
</evidence>
<name>A0A8B7PF53_HYAAZ</name>
<keyword evidence="2" id="KW-1185">Reference proteome</keyword>
<evidence type="ECO:0000313" key="3">
    <source>
        <dbReference type="RefSeq" id="XP_018024758.1"/>
    </source>
</evidence>
<dbReference type="PANTHER" id="PTHR21696">
    <property type="entry name" value="PROTEIN UNC-79 HOMOLOG"/>
    <property type="match status" value="1"/>
</dbReference>
<feature type="region of interest" description="Disordered" evidence="1">
    <location>
        <begin position="461"/>
        <end position="495"/>
    </location>
</feature>
<feature type="compositionally biased region" description="Low complexity" evidence="1">
    <location>
        <begin position="19"/>
        <end position="48"/>
    </location>
</feature>
<dbReference type="InterPro" id="IPR024855">
    <property type="entry name" value="UNC79"/>
</dbReference>
<dbReference type="KEGG" id="hazt:108680449"/>
<dbReference type="AlphaFoldDB" id="A0A8B7PF53"/>
<accession>A0A8B7PF53</accession>
<reference evidence="3" key="1">
    <citation type="submission" date="2025-08" db="UniProtKB">
        <authorList>
            <consortium name="RefSeq"/>
        </authorList>
    </citation>
    <scope>IDENTIFICATION</scope>
    <source>
        <tissue evidence="3">Whole organism</tissue>
    </source>
</reference>
<dbReference type="GeneID" id="108680449"/>
<dbReference type="PANTHER" id="PTHR21696:SF2">
    <property type="entry name" value="PROTEIN UNC-79 HOMOLOG"/>
    <property type="match status" value="1"/>
</dbReference>